<evidence type="ECO:0000256" key="4">
    <source>
        <dbReference type="ARBA" id="ARBA00022989"/>
    </source>
</evidence>
<evidence type="ECO:0000313" key="8">
    <source>
        <dbReference type="Proteomes" id="UP001596022"/>
    </source>
</evidence>
<evidence type="ECO:0000256" key="5">
    <source>
        <dbReference type="ARBA" id="ARBA00023136"/>
    </source>
</evidence>
<dbReference type="RefSeq" id="WP_376846158.1">
    <property type="nucleotide sequence ID" value="NZ_JBHSFW010000005.1"/>
</dbReference>
<dbReference type="PANTHER" id="PTHR35791">
    <property type="entry name" value="UPF0754 MEMBRANE PROTEIN YHEB"/>
    <property type="match status" value="1"/>
</dbReference>
<name>A0ABV9GNC6_9BACL</name>
<dbReference type="Pfam" id="PF04286">
    <property type="entry name" value="DUF445"/>
    <property type="match status" value="1"/>
</dbReference>
<keyword evidence="4 6" id="KW-1133">Transmembrane helix</keyword>
<accession>A0ABV9GNC6</accession>
<keyword evidence="8" id="KW-1185">Reference proteome</keyword>
<reference evidence="8" key="1">
    <citation type="journal article" date="2019" name="Int. J. Syst. Evol. Microbiol.">
        <title>The Global Catalogue of Microorganisms (GCM) 10K type strain sequencing project: providing services to taxonomists for standard genome sequencing and annotation.</title>
        <authorList>
            <consortium name="The Broad Institute Genomics Platform"/>
            <consortium name="The Broad Institute Genome Sequencing Center for Infectious Disease"/>
            <person name="Wu L."/>
            <person name="Ma J."/>
        </authorList>
    </citation>
    <scope>NUCLEOTIDE SEQUENCE [LARGE SCALE GENOMIC DNA]</scope>
    <source>
        <strain evidence="8">CGMCC 1.16306</strain>
    </source>
</reference>
<evidence type="ECO:0000256" key="6">
    <source>
        <dbReference type="SAM" id="Phobius"/>
    </source>
</evidence>
<dbReference type="Proteomes" id="UP001596022">
    <property type="component" value="Unassembled WGS sequence"/>
</dbReference>
<sequence>MAIVHILGTILLLTVVGAVIGGVTNSIAIKMLFKPYHPMMIGKWRLPFTPGLIPKRHEEIAEELGKLVMKHLIRADSLEEKMLDPRFKQRLVQLAREKVLEWLSSDLSISELFSVACDDNIRKLEHRSTEWLLDQLKQFVRARHDQTFDVLIPADWQRKVEHNMPVIAEHLTSRVTAYLESDEGKAMIKEQFDRFFEAKKGFISGMISLFLGNDSLVDKLYPDFIAFLKRPSFTTMIEDWLRSEWRAWMEKSLEDLTPKVDLEKLLADGLRDWLASAMPFRKWAKETPGALLKDIQPLIMDRWIPRGVDVFLRFTAVRIPEILKTLDLEQIVSEQVRAFSIKELEEVVLFISKKEFKMITYLGALLGGLIGLVQAVIVLFMG</sequence>
<protein>
    <submittedName>
        <fullName evidence="7">DUF445 family protein</fullName>
    </submittedName>
</protein>
<gene>
    <name evidence="7" type="ORF">ACFO4N_10075</name>
</gene>
<dbReference type="InterPro" id="IPR007383">
    <property type="entry name" value="DUF445"/>
</dbReference>
<comment type="similarity">
    <text evidence="2">Belongs to the UPF0754 family.</text>
</comment>
<organism evidence="7 8">
    <name type="scientific">Camelliibacillus cellulosilyticus</name>
    <dbReference type="NCBI Taxonomy" id="2174486"/>
    <lineage>
        <taxon>Bacteria</taxon>
        <taxon>Bacillati</taxon>
        <taxon>Bacillota</taxon>
        <taxon>Bacilli</taxon>
        <taxon>Bacillales</taxon>
        <taxon>Sporolactobacillaceae</taxon>
        <taxon>Camelliibacillus</taxon>
    </lineage>
</organism>
<proteinExistence type="inferred from homology"/>
<dbReference type="EMBL" id="JBHSFW010000005">
    <property type="protein sequence ID" value="MFC4619059.1"/>
    <property type="molecule type" value="Genomic_DNA"/>
</dbReference>
<evidence type="ECO:0000256" key="2">
    <source>
        <dbReference type="ARBA" id="ARBA00008053"/>
    </source>
</evidence>
<comment type="caution">
    <text evidence="7">The sequence shown here is derived from an EMBL/GenBank/DDBJ whole genome shotgun (WGS) entry which is preliminary data.</text>
</comment>
<keyword evidence="5 6" id="KW-0472">Membrane</keyword>
<evidence type="ECO:0000256" key="1">
    <source>
        <dbReference type="ARBA" id="ARBA00004308"/>
    </source>
</evidence>
<comment type="subcellular location">
    <subcellularLocation>
        <location evidence="1">Endomembrane system</location>
    </subcellularLocation>
</comment>
<keyword evidence="3 6" id="KW-0812">Transmembrane</keyword>
<feature type="transmembrane region" description="Helical" evidence="6">
    <location>
        <begin position="6"/>
        <end position="33"/>
    </location>
</feature>
<feature type="transmembrane region" description="Helical" evidence="6">
    <location>
        <begin position="359"/>
        <end position="381"/>
    </location>
</feature>
<evidence type="ECO:0000256" key="3">
    <source>
        <dbReference type="ARBA" id="ARBA00022692"/>
    </source>
</evidence>
<dbReference type="PANTHER" id="PTHR35791:SF1">
    <property type="entry name" value="UPF0754 MEMBRANE PROTEIN YHEB"/>
    <property type="match status" value="1"/>
</dbReference>
<evidence type="ECO:0000313" key="7">
    <source>
        <dbReference type="EMBL" id="MFC4619059.1"/>
    </source>
</evidence>